<evidence type="ECO:0000256" key="1">
    <source>
        <dbReference type="ARBA" id="ARBA00022612"/>
    </source>
</evidence>
<evidence type="ECO:0000259" key="2">
    <source>
        <dbReference type="Pfam" id="PF17289"/>
    </source>
</evidence>
<comment type="caution">
    <text evidence="3">The sequence shown here is derived from an EMBL/GenBank/DDBJ whole genome shotgun (WGS) entry which is preliminary data.</text>
</comment>
<dbReference type="AlphaFoldDB" id="A0AAX1X865"/>
<dbReference type="InterPro" id="IPR035421">
    <property type="entry name" value="Terminase_6C"/>
</dbReference>
<dbReference type="Gene3D" id="3.30.420.240">
    <property type="match status" value="1"/>
</dbReference>
<dbReference type="KEGG" id="bmai:DM57_15480"/>
<dbReference type="Proteomes" id="UP000269379">
    <property type="component" value="Chromosome 1"/>
</dbReference>
<protein>
    <submittedName>
        <fullName evidence="3">Terminase</fullName>
    </submittedName>
</protein>
<dbReference type="Pfam" id="PF17289">
    <property type="entry name" value="Terminase_6C"/>
    <property type="match status" value="1"/>
</dbReference>
<evidence type="ECO:0000313" key="3">
    <source>
        <dbReference type="EMBL" id="RPA26792.1"/>
    </source>
</evidence>
<feature type="domain" description="Terminase large subunit gp17-like C-terminal" evidence="2">
    <location>
        <begin position="59"/>
        <end position="146"/>
    </location>
</feature>
<gene>
    <name evidence="3" type="ORF">EGT70_29020</name>
</gene>
<proteinExistence type="predicted"/>
<name>A0AAX1X865_BURML</name>
<organism evidence="3 4">
    <name type="scientific">Burkholderia mallei</name>
    <name type="common">Pseudomonas mallei</name>
    <dbReference type="NCBI Taxonomy" id="13373"/>
    <lineage>
        <taxon>Bacteria</taxon>
        <taxon>Pseudomonadati</taxon>
        <taxon>Pseudomonadota</taxon>
        <taxon>Betaproteobacteria</taxon>
        <taxon>Burkholderiales</taxon>
        <taxon>Burkholderiaceae</taxon>
        <taxon>Burkholderia</taxon>
        <taxon>pseudomallei group</taxon>
    </lineage>
</organism>
<sequence>MPGPLCPAKRCPASNPSSIVLCVTPRARKSRNWNFAFSMPAFSRALSNRDRSWPFVRGYQLVRKFFPAAVALNYSPEVKTRLVLKGQSVVRNGRLQFDAGWTDLAAAFMAIKQTMTASGRQATYTAGRTDETGHADLAWACLHAIDREPLAGGGIHSSSFTEFYA</sequence>
<keyword evidence="1" id="KW-1188">Viral release from host cell</keyword>
<accession>A0AAX1X865</accession>
<dbReference type="EMBL" id="RKJW01000002">
    <property type="protein sequence ID" value="RPA26792.1"/>
    <property type="molecule type" value="Genomic_DNA"/>
</dbReference>
<reference evidence="4" key="1">
    <citation type="submission" date="2018-10" db="EMBL/GenBank/DDBJ databases">
        <title>FDA dAtabase for Regulatory Grade micrObial Sequences (FDA-ARGOS): Supporting development and validation of Infectious Disease Dx tests.</title>
        <authorList>
            <person name="Minogue T."/>
            <person name="Wolcott M."/>
            <person name="Wasieloski L."/>
            <person name="Aguilar W."/>
            <person name="Moore D."/>
            <person name="Jaissle J."/>
            <person name="Tallon L."/>
            <person name="Sadzewicz L."/>
            <person name="Zhao X."/>
            <person name="Vavikolanu K."/>
            <person name="Mehta A."/>
            <person name="Aluvathingal J."/>
            <person name="Nadendla S."/>
            <person name="Yan Y."/>
            <person name="Sichtig H."/>
        </authorList>
    </citation>
    <scope>NUCLEOTIDE SEQUENCE [LARGE SCALE GENOMIC DNA]</scope>
    <source>
        <strain evidence="4">FDAARGOS_588</strain>
    </source>
</reference>
<evidence type="ECO:0000313" key="4">
    <source>
        <dbReference type="Proteomes" id="UP000269379"/>
    </source>
</evidence>